<dbReference type="EMBL" id="JANPWB010000002">
    <property type="protein sequence ID" value="KAJ1210770.1"/>
    <property type="molecule type" value="Genomic_DNA"/>
</dbReference>
<name>A0AAV7W9Q8_PLEWA</name>
<dbReference type="AlphaFoldDB" id="A0AAV7W9Q8"/>
<comment type="caution">
    <text evidence="2">The sequence shown here is derived from an EMBL/GenBank/DDBJ whole genome shotgun (WGS) entry which is preliminary data.</text>
</comment>
<gene>
    <name evidence="2" type="ORF">NDU88_006132</name>
</gene>
<evidence type="ECO:0000313" key="3">
    <source>
        <dbReference type="Proteomes" id="UP001066276"/>
    </source>
</evidence>
<proteinExistence type="predicted"/>
<accession>A0AAV7W9Q8</accession>
<evidence type="ECO:0000256" key="1">
    <source>
        <dbReference type="SAM" id="MobiDB-lite"/>
    </source>
</evidence>
<evidence type="ECO:0000313" key="2">
    <source>
        <dbReference type="EMBL" id="KAJ1210770.1"/>
    </source>
</evidence>
<reference evidence="2" key="1">
    <citation type="journal article" date="2022" name="bioRxiv">
        <title>Sequencing and chromosome-scale assembly of the giantPleurodeles waltlgenome.</title>
        <authorList>
            <person name="Brown T."/>
            <person name="Elewa A."/>
            <person name="Iarovenko S."/>
            <person name="Subramanian E."/>
            <person name="Araus A.J."/>
            <person name="Petzold A."/>
            <person name="Susuki M."/>
            <person name="Suzuki K.-i.T."/>
            <person name="Hayashi T."/>
            <person name="Toyoda A."/>
            <person name="Oliveira C."/>
            <person name="Osipova E."/>
            <person name="Leigh N.D."/>
            <person name="Simon A."/>
            <person name="Yun M.H."/>
        </authorList>
    </citation>
    <scope>NUCLEOTIDE SEQUENCE</scope>
    <source>
        <strain evidence="2">20211129_DDA</strain>
        <tissue evidence="2">Liver</tissue>
    </source>
</reference>
<sequence>MAAPGPLQCRPSAALGPGPNPPLGSRVHGALFACQVLVELRRHDGRQLAVGGRKPQLQNGIELRRSGEGATSGYKGLR</sequence>
<protein>
    <submittedName>
        <fullName evidence="2">Uncharacterized protein</fullName>
    </submittedName>
</protein>
<organism evidence="2 3">
    <name type="scientific">Pleurodeles waltl</name>
    <name type="common">Iberian ribbed newt</name>
    <dbReference type="NCBI Taxonomy" id="8319"/>
    <lineage>
        <taxon>Eukaryota</taxon>
        <taxon>Metazoa</taxon>
        <taxon>Chordata</taxon>
        <taxon>Craniata</taxon>
        <taxon>Vertebrata</taxon>
        <taxon>Euteleostomi</taxon>
        <taxon>Amphibia</taxon>
        <taxon>Batrachia</taxon>
        <taxon>Caudata</taxon>
        <taxon>Salamandroidea</taxon>
        <taxon>Salamandridae</taxon>
        <taxon>Pleurodelinae</taxon>
        <taxon>Pleurodeles</taxon>
    </lineage>
</organism>
<feature type="region of interest" description="Disordered" evidence="1">
    <location>
        <begin position="1"/>
        <end position="24"/>
    </location>
</feature>
<keyword evidence="3" id="KW-1185">Reference proteome</keyword>
<dbReference type="Proteomes" id="UP001066276">
    <property type="component" value="Chromosome 1_2"/>
</dbReference>